<organism evidence="1 2">
    <name type="scientific">Populus trichocarpa</name>
    <name type="common">Western balsam poplar</name>
    <name type="synonym">Populus balsamifera subsp. trichocarpa</name>
    <dbReference type="NCBI Taxonomy" id="3694"/>
    <lineage>
        <taxon>Eukaryota</taxon>
        <taxon>Viridiplantae</taxon>
        <taxon>Streptophyta</taxon>
        <taxon>Embryophyta</taxon>
        <taxon>Tracheophyta</taxon>
        <taxon>Spermatophyta</taxon>
        <taxon>Magnoliopsida</taxon>
        <taxon>eudicotyledons</taxon>
        <taxon>Gunneridae</taxon>
        <taxon>Pentapetalae</taxon>
        <taxon>rosids</taxon>
        <taxon>fabids</taxon>
        <taxon>Malpighiales</taxon>
        <taxon>Salicaceae</taxon>
        <taxon>Saliceae</taxon>
        <taxon>Populus</taxon>
    </lineage>
</organism>
<accession>A0A2K2BEH0</accession>
<evidence type="ECO:0000313" key="2">
    <source>
        <dbReference type="Proteomes" id="UP000006729"/>
    </source>
</evidence>
<dbReference type="InParanoid" id="A0A2K2BEH0"/>
<dbReference type="EMBL" id="CM009291">
    <property type="protein sequence ID" value="PNT48182.1"/>
    <property type="molecule type" value="Genomic_DNA"/>
</dbReference>
<reference evidence="1 2" key="1">
    <citation type="journal article" date="2006" name="Science">
        <title>The genome of black cottonwood, Populus trichocarpa (Torr. &amp; Gray).</title>
        <authorList>
            <person name="Tuskan G.A."/>
            <person name="Difazio S."/>
            <person name="Jansson S."/>
            <person name="Bohlmann J."/>
            <person name="Grigoriev I."/>
            <person name="Hellsten U."/>
            <person name="Putnam N."/>
            <person name="Ralph S."/>
            <person name="Rombauts S."/>
            <person name="Salamov A."/>
            <person name="Schein J."/>
            <person name="Sterck L."/>
            <person name="Aerts A."/>
            <person name="Bhalerao R.R."/>
            <person name="Bhalerao R.P."/>
            <person name="Blaudez D."/>
            <person name="Boerjan W."/>
            <person name="Brun A."/>
            <person name="Brunner A."/>
            <person name="Busov V."/>
            <person name="Campbell M."/>
            <person name="Carlson J."/>
            <person name="Chalot M."/>
            <person name="Chapman J."/>
            <person name="Chen G.L."/>
            <person name="Cooper D."/>
            <person name="Coutinho P.M."/>
            <person name="Couturier J."/>
            <person name="Covert S."/>
            <person name="Cronk Q."/>
            <person name="Cunningham R."/>
            <person name="Davis J."/>
            <person name="Degroeve S."/>
            <person name="Dejardin A."/>
            <person name="Depamphilis C."/>
            <person name="Detter J."/>
            <person name="Dirks B."/>
            <person name="Dubchak I."/>
            <person name="Duplessis S."/>
            <person name="Ehlting J."/>
            <person name="Ellis B."/>
            <person name="Gendler K."/>
            <person name="Goodstein D."/>
            <person name="Gribskov M."/>
            <person name="Grimwood J."/>
            <person name="Groover A."/>
            <person name="Gunter L."/>
            <person name="Hamberger B."/>
            <person name="Heinze B."/>
            <person name="Helariutta Y."/>
            <person name="Henrissat B."/>
            <person name="Holligan D."/>
            <person name="Holt R."/>
            <person name="Huang W."/>
            <person name="Islam-Faridi N."/>
            <person name="Jones S."/>
            <person name="Jones-Rhoades M."/>
            <person name="Jorgensen R."/>
            <person name="Joshi C."/>
            <person name="Kangasjarvi J."/>
            <person name="Karlsson J."/>
            <person name="Kelleher C."/>
            <person name="Kirkpatrick R."/>
            <person name="Kirst M."/>
            <person name="Kohler A."/>
            <person name="Kalluri U."/>
            <person name="Larimer F."/>
            <person name="Leebens-Mack J."/>
            <person name="Leple J.C."/>
            <person name="Locascio P."/>
            <person name="Lou Y."/>
            <person name="Lucas S."/>
            <person name="Martin F."/>
            <person name="Montanini B."/>
            <person name="Napoli C."/>
            <person name="Nelson D.R."/>
            <person name="Nelson C."/>
            <person name="Nieminen K."/>
            <person name="Nilsson O."/>
            <person name="Pereda V."/>
            <person name="Peter G."/>
            <person name="Philippe R."/>
            <person name="Pilate G."/>
            <person name="Poliakov A."/>
            <person name="Razumovskaya J."/>
            <person name="Richardson P."/>
            <person name="Rinaldi C."/>
            <person name="Ritland K."/>
            <person name="Rouze P."/>
            <person name="Ryaboy D."/>
            <person name="Schmutz J."/>
            <person name="Schrader J."/>
            <person name="Segerman B."/>
            <person name="Shin H."/>
            <person name="Siddiqui A."/>
            <person name="Sterky F."/>
            <person name="Terry A."/>
            <person name="Tsai C.J."/>
            <person name="Uberbacher E."/>
            <person name="Unneberg P."/>
            <person name="Vahala J."/>
            <person name="Wall K."/>
            <person name="Wessler S."/>
            <person name="Yang G."/>
            <person name="Yin T."/>
            <person name="Douglas C."/>
            <person name="Marra M."/>
            <person name="Sandberg G."/>
            <person name="Van de Peer Y."/>
            <person name="Rokhsar D."/>
        </authorList>
    </citation>
    <scope>NUCLEOTIDE SEQUENCE [LARGE SCALE GENOMIC DNA]</scope>
    <source>
        <strain evidence="2">cv. Nisqually</strain>
    </source>
</reference>
<proteinExistence type="predicted"/>
<name>A0A2K2BEH0_POPTR</name>
<evidence type="ECO:0000313" key="1">
    <source>
        <dbReference type="EMBL" id="PNT48182.1"/>
    </source>
</evidence>
<keyword evidence="2" id="KW-1185">Reference proteome</keyword>
<gene>
    <name evidence="1" type="ORF">POPTR_002G064500</name>
</gene>
<sequence>MSLILSLAPTNESKLSSFPASELVLITGGIVDKQRHLLGEGEGGIATIIVGLVVREENESIECFPSFLTRFWLSIALQKEETAPFDLN</sequence>
<protein>
    <submittedName>
        <fullName evidence="1">Uncharacterized protein</fullName>
    </submittedName>
</protein>
<dbReference type="Proteomes" id="UP000006729">
    <property type="component" value="Chromosome 2"/>
</dbReference>
<dbReference type="AlphaFoldDB" id="A0A2K2BEH0"/>